<feature type="domain" description="RelA/SpoT" evidence="1">
    <location>
        <begin position="262"/>
        <end position="392"/>
    </location>
</feature>
<dbReference type="AlphaFoldDB" id="A0A7W9GPP7"/>
<comment type="caution">
    <text evidence="2">The sequence shown here is derived from an EMBL/GenBank/DDBJ whole genome shotgun (WGS) entry which is preliminary data.</text>
</comment>
<protein>
    <submittedName>
        <fullName evidence="2">PpGpp synthetase/RelA/SpoT-type nucleotidyltransferase</fullName>
    </submittedName>
</protein>
<evidence type="ECO:0000313" key="3">
    <source>
        <dbReference type="Proteomes" id="UP000542813"/>
    </source>
</evidence>
<evidence type="ECO:0000313" key="2">
    <source>
        <dbReference type="EMBL" id="MBB5787775.1"/>
    </source>
</evidence>
<dbReference type="Gene3D" id="3.30.460.10">
    <property type="entry name" value="Beta Polymerase, domain 2"/>
    <property type="match status" value="1"/>
</dbReference>
<sequence>MPDSDGGSDRPIADGVEGLRALAGHEVPAGVDAVGDGVAGRLEGLRRQLASVDGSPALDDAERRMRGDLDRLRGEVSAALSAVADELDELRRPDPGGPGGSGAPVAFSAPTAAASAGVHPEVAAVVARLVADTAHPLDLTRALADPRRRDATLAILAELAEGRLLSGGTLEEYRAEHPGRGPLFTPVPASALTDAQGRNRLAVFLDAARRLDPARDVGADPTPSQLALLDDYGRRLVEEVEPHVRAEVEALAAPFADAAVSLRVKGPRSILEKVTRMSAGREHRPARPGYHAGAVVDAVGARITVDGTAALATLCAAVTSHFGIGDGGRVLDLENRYTDPKPHNPAYRVVPLIVAVDVGGLAYTCELQLSTRRASVAADLEHNTVYKPYVAVTEREQARVLAMQAEAAALDQDETRSDAR</sequence>
<dbReference type="GO" id="GO:0016740">
    <property type="term" value="F:transferase activity"/>
    <property type="evidence" value="ECO:0007669"/>
    <property type="project" value="UniProtKB-KW"/>
</dbReference>
<organism evidence="2 3">
    <name type="scientific">Jiangella mangrovi</name>
    <dbReference type="NCBI Taxonomy" id="1524084"/>
    <lineage>
        <taxon>Bacteria</taxon>
        <taxon>Bacillati</taxon>
        <taxon>Actinomycetota</taxon>
        <taxon>Actinomycetes</taxon>
        <taxon>Jiangellales</taxon>
        <taxon>Jiangellaceae</taxon>
        <taxon>Jiangella</taxon>
    </lineage>
</organism>
<name>A0A7W9GPP7_9ACTN</name>
<dbReference type="EMBL" id="JACHMM010000001">
    <property type="protein sequence ID" value="MBB5787775.1"/>
    <property type="molecule type" value="Genomic_DNA"/>
</dbReference>
<dbReference type="RefSeq" id="WP_184822058.1">
    <property type="nucleotide sequence ID" value="NZ_JACHMM010000001.1"/>
</dbReference>
<keyword evidence="3" id="KW-1185">Reference proteome</keyword>
<reference evidence="2 3" key="1">
    <citation type="submission" date="2020-08" db="EMBL/GenBank/DDBJ databases">
        <title>Sequencing the genomes of 1000 actinobacteria strains.</title>
        <authorList>
            <person name="Klenk H.-P."/>
        </authorList>
    </citation>
    <scope>NUCLEOTIDE SEQUENCE [LARGE SCALE GENOMIC DNA]</scope>
    <source>
        <strain evidence="2 3">DSM 102122</strain>
    </source>
</reference>
<proteinExistence type="predicted"/>
<gene>
    <name evidence="2" type="ORF">HD601_002350</name>
</gene>
<dbReference type="Proteomes" id="UP000542813">
    <property type="component" value="Unassembled WGS sequence"/>
</dbReference>
<keyword evidence="2" id="KW-0808">Transferase</keyword>
<dbReference type="SUPFAM" id="SSF81301">
    <property type="entry name" value="Nucleotidyltransferase"/>
    <property type="match status" value="1"/>
</dbReference>
<evidence type="ECO:0000259" key="1">
    <source>
        <dbReference type="SMART" id="SM00954"/>
    </source>
</evidence>
<dbReference type="GO" id="GO:0015969">
    <property type="term" value="P:guanosine tetraphosphate metabolic process"/>
    <property type="evidence" value="ECO:0007669"/>
    <property type="project" value="InterPro"/>
</dbReference>
<accession>A0A7W9GPP7</accession>
<dbReference type="InterPro" id="IPR043519">
    <property type="entry name" value="NT_sf"/>
</dbReference>
<dbReference type="SMART" id="SM00954">
    <property type="entry name" value="RelA_SpoT"/>
    <property type="match status" value="1"/>
</dbReference>
<dbReference type="InterPro" id="IPR007685">
    <property type="entry name" value="RelA_SpoT"/>
</dbReference>